<evidence type="ECO:0000259" key="2">
    <source>
        <dbReference type="Pfam" id="PF14534"/>
    </source>
</evidence>
<evidence type="ECO:0000256" key="1">
    <source>
        <dbReference type="SAM" id="SignalP"/>
    </source>
</evidence>
<feature type="domain" description="DUF4440" evidence="2">
    <location>
        <begin position="30"/>
        <end position="135"/>
    </location>
</feature>
<organism evidence="3 4">
    <name type="scientific">Bradyrhizobium japonicum</name>
    <dbReference type="NCBI Taxonomy" id="375"/>
    <lineage>
        <taxon>Bacteria</taxon>
        <taxon>Pseudomonadati</taxon>
        <taxon>Pseudomonadota</taxon>
        <taxon>Alphaproteobacteria</taxon>
        <taxon>Hyphomicrobiales</taxon>
        <taxon>Nitrobacteraceae</taxon>
        <taxon>Bradyrhizobium</taxon>
    </lineage>
</organism>
<dbReference type="Pfam" id="PF14534">
    <property type="entry name" value="DUF4440"/>
    <property type="match status" value="1"/>
</dbReference>
<feature type="chain" id="PRO_5046161096" evidence="1">
    <location>
        <begin position="21"/>
        <end position="152"/>
    </location>
</feature>
<dbReference type="InterPro" id="IPR027843">
    <property type="entry name" value="DUF4440"/>
</dbReference>
<keyword evidence="4" id="KW-1185">Reference proteome</keyword>
<evidence type="ECO:0000313" key="4">
    <source>
        <dbReference type="Proteomes" id="UP001549291"/>
    </source>
</evidence>
<dbReference type="Proteomes" id="UP001549291">
    <property type="component" value="Unassembled WGS sequence"/>
</dbReference>
<protein>
    <submittedName>
        <fullName evidence="3">Ketosteroid isomerase-like protein</fullName>
    </submittedName>
</protein>
<name>A0ABV2RJT8_BRAJP</name>
<dbReference type="Gene3D" id="3.10.450.50">
    <property type="match status" value="1"/>
</dbReference>
<sequence>MLRACFSCLFVAIVSLSAMAADGDPKQKVEAIASEYAASFNKQDGAGIAALFAAGGIHVNPAGPRSDIAEFYQGAFKAGFDHEEITVDQAWPLGSDMALAIGAYRLAGKNQNGAPIETGGIWTATYVTEGGKLKIRLLSAMPKPPPPKSEVA</sequence>
<proteinExistence type="predicted"/>
<feature type="signal peptide" evidence="1">
    <location>
        <begin position="1"/>
        <end position="20"/>
    </location>
</feature>
<reference evidence="3 4" key="1">
    <citation type="submission" date="2024-06" db="EMBL/GenBank/DDBJ databases">
        <title>Genomic Encyclopedia of Type Strains, Phase V (KMG-V): Genome sequencing to study the core and pangenomes of soil and plant-associated prokaryotes.</title>
        <authorList>
            <person name="Whitman W."/>
        </authorList>
    </citation>
    <scope>NUCLEOTIDE SEQUENCE [LARGE SCALE GENOMIC DNA]</scope>
    <source>
        <strain evidence="3 4">USDA 160</strain>
    </source>
</reference>
<accession>A0ABV2RJT8</accession>
<comment type="caution">
    <text evidence="3">The sequence shown here is derived from an EMBL/GenBank/DDBJ whole genome shotgun (WGS) entry which is preliminary data.</text>
</comment>
<dbReference type="EMBL" id="JBEPTQ010000002">
    <property type="protein sequence ID" value="MET4717196.1"/>
    <property type="molecule type" value="Genomic_DNA"/>
</dbReference>
<keyword evidence="1" id="KW-0732">Signal</keyword>
<gene>
    <name evidence="3" type="ORF">ABIF63_001302</name>
</gene>
<dbReference type="SUPFAM" id="SSF54427">
    <property type="entry name" value="NTF2-like"/>
    <property type="match status" value="1"/>
</dbReference>
<evidence type="ECO:0000313" key="3">
    <source>
        <dbReference type="EMBL" id="MET4717196.1"/>
    </source>
</evidence>
<dbReference type="InterPro" id="IPR032710">
    <property type="entry name" value="NTF2-like_dom_sf"/>
</dbReference>